<feature type="transmembrane region" description="Helical" evidence="2">
    <location>
        <begin position="9"/>
        <end position="29"/>
    </location>
</feature>
<gene>
    <name evidence="3" type="ORF">NRE15_08590</name>
</gene>
<keyword evidence="2" id="KW-0812">Transmembrane</keyword>
<name>A0ABY5P3E0_9LACT</name>
<dbReference type="Proteomes" id="UP001315967">
    <property type="component" value="Chromosome"/>
</dbReference>
<dbReference type="EMBL" id="CP102453">
    <property type="protein sequence ID" value="UUX32973.1"/>
    <property type="molecule type" value="Genomic_DNA"/>
</dbReference>
<evidence type="ECO:0000256" key="1">
    <source>
        <dbReference type="SAM" id="MobiDB-lite"/>
    </source>
</evidence>
<organism evidence="3 4">
    <name type="scientific">Fundicoccus culcitae</name>
    <dbReference type="NCBI Taxonomy" id="2969821"/>
    <lineage>
        <taxon>Bacteria</taxon>
        <taxon>Bacillati</taxon>
        <taxon>Bacillota</taxon>
        <taxon>Bacilli</taxon>
        <taxon>Lactobacillales</taxon>
        <taxon>Aerococcaceae</taxon>
        <taxon>Fundicoccus</taxon>
    </lineage>
</organism>
<evidence type="ECO:0000256" key="2">
    <source>
        <dbReference type="SAM" id="Phobius"/>
    </source>
</evidence>
<accession>A0ABY5P3E0</accession>
<keyword evidence="2" id="KW-1133">Transmembrane helix</keyword>
<dbReference type="RefSeq" id="WP_313792473.1">
    <property type="nucleotide sequence ID" value="NZ_CP102453.1"/>
</dbReference>
<sequence>MRKSRFSRFLTILFILVLAGALLIIINYYNNSTNQSQESIESTRSLLTSSQEDEALSETLETEMSSIEEDVRSTAEETEEVVESGPLFDESVLGDSDFPPSSIPNDVNKADLQTAMDEYYATQYTAQEKTNTQSRISDEQLTAIQTTIDNNEALAPLNASVDQIQMSLDNDTVYVARIIVPLTYTQANNTAENNDIDFLTIALTELGNRLVMITYYNENSQELIPYHLTNSTKPIFTYTNN</sequence>
<keyword evidence="2" id="KW-0472">Membrane</keyword>
<evidence type="ECO:0000313" key="3">
    <source>
        <dbReference type="EMBL" id="UUX32973.1"/>
    </source>
</evidence>
<evidence type="ECO:0000313" key="4">
    <source>
        <dbReference type="Proteomes" id="UP001315967"/>
    </source>
</evidence>
<reference evidence="3 4" key="1">
    <citation type="submission" date="2022-08" db="EMBL/GenBank/DDBJ databases">
        <title>Aerococcaceae sp. nov isolated from spoiled eye mask.</title>
        <authorList>
            <person name="Zhou G."/>
            <person name="Xie X.-B."/>
            <person name="Shi Q.-S."/>
            <person name="Wang Y.-S."/>
            <person name="Wen X."/>
            <person name="Peng H."/>
            <person name="Yang X.-J."/>
            <person name="Tao H.-B."/>
            <person name="Huang X.-M."/>
        </authorList>
    </citation>
    <scope>NUCLEOTIDE SEQUENCE [LARGE SCALE GENOMIC DNA]</scope>
    <source>
        <strain evidence="4">DM20194951</strain>
    </source>
</reference>
<keyword evidence="4" id="KW-1185">Reference proteome</keyword>
<proteinExistence type="predicted"/>
<protein>
    <submittedName>
        <fullName evidence="3">Uncharacterized protein</fullName>
    </submittedName>
</protein>
<feature type="region of interest" description="Disordered" evidence="1">
    <location>
        <begin position="85"/>
        <end position="104"/>
    </location>
</feature>